<organism evidence="2 3">
    <name type="scientific">Sphingobacterium oryzagri</name>
    <dbReference type="NCBI Taxonomy" id="3025669"/>
    <lineage>
        <taxon>Bacteria</taxon>
        <taxon>Pseudomonadati</taxon>
        <taxon>Bacteroidota</taxon>
        <taxon>Sphingobacteriia</taxon>
        <taxon>Sphingobacteriales</taxon>
        <taxon>Sphingobacteriaceae</taxon>
        <taxon>Sphingobacterium</taxon>
    </lineage>
</organism>
<proteinExistence type="predicted"/>
<dbReference type="Gene3D" id="2.60.40.1180">
    <property type="entry name" value="Golgi alpha-mannosidase II"/>
    <property type="match status" value="1"/>
</dbReference>
<dbReference type="Proteomes" id="UP001221558">
    <property type="component" value="Chromosome"/>
</dbReference>
<dbReference type="SUPFAM" id="SSF51445">
    <property type="entry name" value="(Trans)glycosidases"/>
    <property type="match status" value="1"/>
</dbReference>
<gene>
    <name evidence="2" type="ORF">PQ465_13570</name>
</gene>
<dbReference type="InterPro" id="IPR039514">
    <property type="entry name" value="6GAL-like"/>
</dbReference>
<protein>
    <submittedName>
        <fullName evidence="2">Glycoside hydrolase</fullName>
    </submittedName>
</protein>
<dbReference type="RefSeq" id="WP_274266064.1">
    <property type="nucleotide sequence ID" value="NZ_CP117880.1"/>
</dbReference>
<dbReference type="InterPro" id="IPR039743">
    <property type="entry name" value="6GAL/EXGAL"/>
</dbReference>
<feature type="domain" description="Endo-beta-1,6-galactanase-like" evidence="1">
    <location>
        <begin position="33"/>
        <end position="386"/>
    </location>
</feature>
<name>A0ABY7WIX0_9SPHI</name>
<keyword evidence="3" id="KW-1185">Reference proteome</keyword>
<dbReference type="GO" id="GO:0016787">
    <property type="term" value="F:hydrolase activity"/>
    <property type="evidence" value="ECO:0007669"/>
    <property type="project" value="UniProtKB-KW"/>
</dbReference>
<dbReference type="PANTHER" id="PTHR42767:SF1">
    <property type="entry name" value="ENDO-BETA-1,6-GALACTANASE-LIKE DOMAIN-CONTAINING PROTEIN"/>
    <property type="match status" value="1"/>
</dbReference>
<dbReference type="InterPro" id="IPR013780">
    <property type="entry name" value="Glyco_hydro_b"/>
</dbReference>
<sequence length="526" mass="58585">MCVIVAATFFACQKDVQPTIAPSKKPQLNDSDVLIDTKTTYQQIESFMASDAWMPNIVGTYWDENTKSAIAELLFSKEVANGTPKGIGLSGWRFLLGGGSFNQGSNSGIALVDRRSESFMDPQTGAIDWTKQKGQLYFLDKAKTYGVDQFVMFSNSPPIPMTKNGRAYSSSGASSNLRDDQYDDFADYMTSVATHLRDAHGVNINYISPINEPQYNWDGAGQEGSGWQNTESFKLIEELDRSIRAKNLTTKILFGESAAYNYLYEDADKDGRANVLNNFFREGSSLNIGKFPSVAKVVAAHSYWLDGNWNVLNSTRERVQQQVSQAGLKLYQTEWSMLGDQFSPNEFIGFEQASYMDIALYLSKVIHTDLAVANAASWSFWTSMDLERWSHKNRFYLIRLRPTAGDYGDVLAGGTYEATKTLWVLGNYSLFIRPGYTRVKMELNGQGESYFGSGYLSPDQKTFIAVYTNKSSEAKQIQVDPGLGTPKSIMSYTTSETANLREQSVANLQTAISLAGKSVVTVKYVY</sequence>
<reference evidence="2 3" key="1">
    <citation type="submission" date="2023-02" db="EMBL/GenBank/DDBJ databases">
        <title>Genome sequence of Sphingobacterium sp. KACC 22765.</title>
        <authorList>
            <person name="Kim S."/>
            <person name="Heo J."/>
            <person name="Kwon S.-W."/>
        </authorList>
    </citation>
    <scope>NUCLEOTIDE SEQUENCE [LARGE SCALE GENOMIC DNA]</scope>
    <source>
        <strain evidence="2 3">KACC 22765</strain>
    </source>
</reference>
<evidence type="ECO:0000259" key="1">
    <source>
        <dbReference type="Pfam" id="PF14587"/>
    </source>
</evidence>
<dbReference type="EMBL" id="CP117880">
    <property type="protein sequence ID" value="WDF67334.1"/>
    <property type="molecule type" value="Genomic_DNA"/>
</dbReference>
<evidence type="ECO:0000313" key="3">
    <source>
        <dbReference type="Proteomes" id="UP001221558"/>
    </source>
</evidence>
<dbReference type="InterPro" id="IPR017853">
    <property type="entry name" value="GH"/>
</dbReference>
<dbReference type="PANTHER" id="PTHR42767">
    <property type="entry name" value="ENDO-BETA-1,6-GALACTANASE"/>
    <property type="match status" value="1"/>
</dbReference>
<accession>A0ABY7WIX0</accession>
<dbReference type="Pfam" id="PF14587">
    <property type="entry name" value="Glyco_hydr_30_2"/>
    <property type="match status" value="1"/>
</dbReference>
<evidence type="ECO:0000313" key="2">
    <source>
        <dbReference type="EMBL" id="WDF67334.1"/>
    </source>
</evidence>
<dbReference type="Gene3D" id="3.20.20.80">
    <property type="entry name" value="Glycosidases"/>
    <property type="match status" value="1"/>
</dbReference>
<keyword evidence="2" id="KW-0378">Hydrolase</keyword>